<feature type="domain" description="SAP" evidence="1">
    <location>
        <begin position="118"/>
        <end position="152"/>
    </location>
</feature>
<evidence type="ECO:0000313" key="3">
    <source>
        <dbReference type="Proteomes" id="UP000460298"/>
    </source>
</evidence>
<dbReference type="Proteomes" id="UP000460298">
    <property type="component" value="Unassembled WGS sequence"/>
</dbReference>
<comment type="caution">
    <text evidence="2">The sequence shown here is derived from an EMBL/GenBank/DDBJ whole genome shotgun (WGS) entry which is preliminary data.</text>
</comment>
<name>A0A833H199_9LEPT</name>
<protein>
    <submittedName>
        <fullName evidence="2">SAP domain-containing protein</fullName>
    </submittedName>
</protein>
<evidence type="ECO:0000259" key="1">
    <source>
        <dbReference type="PROSITE" id="PS50800"/>
    </source>
</evidence>
<accession>A0A833H199</accession>
<sequence>MIELSDFLEQFFDRADLRRLGESLDITLRGGKEDMIQSMMGSDLTGIELTLLSGFTKYGLQSIARRLGTRTSGTNAEISTQILELIQIPRQHDRKVHTILLNRGRVEKITINVAYLLETFFDKESLQDLCRDVELPVSGTKADIIDRLVRSKQYRLQEILEMFDKDELAEVCELLSIRPSFLKSNTVASIISALKEKEGRHAHHEKPVEAIPPVKQTDSEKPGQFSEVFAFLKDYRVQAYEISSRIIEDELDQALVARFGRLNVSRQVPVTGGRIDFEVLGVGVEVKTPSKMPELRQMVAQLFDYRRTYNESLILFLVNAGAKPKDLANYTRQCKQHGIEVIIKE</sequence>
<gene>
    <name evidence="2" type="ORF">F9K24_13460</name>
</gene>
<dbReference type="AlphaFoldDB" id="A0A833H199"/>
<dbReference type="EMBL" id="WBUI01000013">
    <property type="protein sequence ID" value="KAB2931599.1"/>
    <property type="molecule type" value="Genomic_DNA"/>
</dbReference>
<organism evidence="2 3">
    <name type="scientific">Leptonema illini</name>
    <dbReference type="NCBI Taxonomy" id="183"/>
    <lineage>
        <taxon>Bacteria</taxon>
        <taxon>Pseudomonadati</taxon>
        <taxon>Spirochaetota</taxon>
        <taxon>Spirochaetia</taxon>
        <taxon>Leptospirales</taxon>
        <taxon>Leptospiraceae</taxon>
        <taxon>Leptonema</taxon>
    </lineage>
</organism>
<dbReference type="PROSITE" id="PS50800">
    <property type="entry name" value="SAP"/>
    <property type="match status" value="1"/>
</dbReference>
<dbReference type="Gene3D" id="1.10.720.30">
    <property type="entry name" value="SAP domain"/>
    <property type="match status" value="1"/>
</dbReference>
<dbReference type="InterPro" id="IPR003034">
    <property type="entry name" value="SAP_dom"/>
</dbReference>
<dbReference type="Pfam" id="PF02037">
    <property type="entry name" value="SAP"/>
    <property type="match status" value="1"/>
</dbReference>
<evidence type="ECO:0000313" key="2">
    <source>
        <dbReference type="EMBL" id="KAB2931599.1"/>
    </source>
</evidence>
<proteinExistence type="predicted"/>
<reference evidence="2 3" key="1">
    <citation type="submission" date="2019-10" db="EMBL/GenBank/DDBJ databases">
        <title>Extracellular Electron Transfer in a Candidatus Methanoperedens spp. Enrichment Culture.</title>
        <authorList>
            <person name="Berger S."/>
            <person name="Rangel Shaw D."/>
            <person name="Berben T."/>
            <person name="In 'T Zandt M."/>
            <person name="Frank J."/>
            <person name="Reimann J."/>
            <person name="Jetten M.S.M."/>
            <person name="Welte C.U."/>
        </authorList>
    </citation>
    <scope>NUCLEOTIDE SEQUENCE [LARGE SCALE GENOMIC DNA]</scope>
    <source>
        <strain evidence="2">SB12</strain>
    </source>
</reference>
<dbReference type="InterPro" id="IPR036361">
    <property type="entry name" value="SAP_dom_sf"/>
</dbReference>